<keyword evidence="2" id="KW-1185">Reference proteome</keyword>
<proteinExistence type="predicted"/>
<protein>
    <submittedName>
        <fullName evidence="1">Uncharacterized protein</fullName>
    </submittedName>
</protein>
<comment type="caution">
    <text evidence="1">The sequence shown here is derived from an EMBL/GenBank/DDBJ whole genome shotgun (WGS) entry which is preliminary data.</text>
</comment>
<dbReference type="EMBL" id="JBBPBK010000159">
    <property type="protein sequence ID" value="KAK9266373.1"/>
    <property type="molecule type" value="Genomic_DNA"/>
</dbReference>
<name>A0AAP0N488_LIQFO</name>
<organism evidence="1 2">
    <name type="scientific">Liquidambar formosana</name>
    <name type="common">Formosan gum</name>
    <dbReference type="NCBI Taxonomy" id="63359"/>
    <lineage>
        <taxon>Eukaryota</taxon>
        <taxon>Viridiplantae</taxon>
        <taxon>Streptophyta</taxon>
        <taxon>Embryophyta</taxon>
        <taxon>Tracheophyta</taxon>
        <taxon>Spermatophyta</taxon>
        <taxon>Magnoliopsida</taxon>
        <taxon>eudicotyledons</taxon>
        <taxon>Gunneridae</taxon>
        <taxon>Pentapetalae</taxon>
        <taxon>Saxifragales</taxon>
        <taxon>Altingiaceae</taxon>
        <taxon>Liquidambar</taxon>
    </lineage>
</organism>
<dbReference type="Gene3D" id="1.10.510.10">
    <property type="entry name" value="Transferase(Phosphotransferase) domain 1"/>
    <property type="match status" value="1"/>
</dbReference>
<sequence>MERFAEGLPLKFSNRGEEMEATVLALKILMEKLFHMHFLEGGYLLKFLIIDDGWQETVNELHKEVIPNDVVALKIQKPSFPWEFYMYHQLDKCISKKKRSSFGFAHRVHLYSD</sequence>
<evidence type="ECO:0000313" key="2">
    <source>
        <dbReference type="Proteomes" id="UP001415857"/>
    </source>
</evidence>
<evidence type="ECO:0000313" key="1">
    <source>
        <dbReference type="EMBL" id="KAK9266373.1"/>
    </source>
</evidence>
<dbReference type="AlphaFoldDB" id="A0AAP0N488"/>
<reference evidence="1 2" key="1">
    <citation type="journal article" date="2024" name="Plant J.">
        <title>Genome sequences and population genomics reveal climatic adaptation and genomic divergence between two closely related sweetgum species.</title>
        <authorList>
            <person name="Xu W.Q."/>
            <person name="Ren C.Q."/>
            <person name="Zhang X.Y."/>
            <person name="Comes H.P."/>
            <person name="Liu X.H."/>
            <person name="Li Y.G."/>
            <person name="Kettle C.J."/>
            <person name="Jalonen R."/>
            <person name="Gaisberger H."/>
            <person name="Ma Y.Z."/>
            <person name="Qiu Y.X."/>
        </authorList>
    </citation>
    <scope>NUCLEOTIDE SEQUENCE [LARGE SCALE GENOMIC DNA]</scope>
    <source>
        <strain evidence="1">Hangzhou</strain>
    </source>
</reference>
<accession>A0AAP0N488</accession>
<gene>
    <name evidence="1" type="ORF">L1049_027341</name>
</gene>
<dbReference type="Proteomes" id="UP001415857">
    <property type="component" value="Unassembled WGS sequence"/>
</dbReference>